<evidence type="ECO:0000313" key="2">
    <source>
        <dbReference type="EMBL" id="MCK2037549.1"/>
    </source>
</evidence>
<dbReference type="PANTHER" id="PTHR37305:SF1">
    <property type="entry name" value="MEMBRANE PROTEIN"/>
    <property type="match status" value="1"/>
</dbReference>
<feature type="transmembrane region" description="Helical" evidence="1">
    <location>
        <begin position="75"/>
        <end position="96"/>
    </location>
</feature>
<evidence type="ECO:0000313" key="3">
    <source>
        <dbReference type="Proteomes" id="UP001300096"/>
    </source>
</evidence>
<keyword evidence="3" id="KW-1185">Reference proteome</keyword>
<name>A0ABT0FI12_9MICO</name>
<protein>
    <submittedName>
        <fullName evidence="2">ABC transporter permease</fullName>
    </submittedName>
</protein>
<dbReference type="PANTHER" id="PTHR37305">
    <property type="entry name" value="INTEGRAL MEMBRANE PROTEIN-RELATED"/>
    <property type="match status" value="1"/>
</dbReference>
<feature type="transmembrane region" description="Helical" evidence="1">
    <location>
        <begin position="190"/>
        <end position="210"/>
    </location>
</feature>
<accession>A0ABT0FI12</accession>
<dbReference type="RefSeq" id="WP_247630940.1">
    <property type="nucleotide sequence ID" value="NZ_JAHWXN010000002.1"/>
</dbReference>
<reference evidence="2 3" key="1">
    <citation type="submission" date="2021-06" db="EMBL/GenBank/DDBJ databases">
        <title>Genome-based taxonomic framework of Microbacterium strains isolated from marine environment, the description of four new species and reclassification of four preexisting species.</title>
        <authorList>
            <person name="Lee S.D."/>
            <person name="Kim S.-M."/>
            <person name="Byeon Y.-S."/>
            <person name="Yang H.L."/>
            <person name="Kim I.S."/>
        </authorList>
    </citation>
    <scope>NUCLEOTIDE SEQUENCE [LARGE SCALE GENOMIC DNA]</scope>
    <source>
        <strain evidence="2 3">SSW1-49</strain>
    </source>
</reference>
<dbReference type="Proteomes" id="UP001300096">
    <property type="component" value="Unassembled WGS sequence"/>
</dbReference>
<comment type="caution">
    <text evidence="2">The sequence shown here is derived from an EMBL/GenBank/DDBJ whole genome shotgun (WGS) entry which is preliminary data.</text>
</comment>
<sequence length="270" mass="28271">MTTQAPPLTRARVDSAQRLTFLRAVRSEWIKLASVRSTWWSIGITALLTVGIAVLIAQAVDMPGFEPIQAVVSPIQFTMLLAGILGAIAVTGEYSTGMIRSTLAANPVRGSVLTAKALVLAAFLFVSSLVIFFGAALAVSLVVAARDQSIDWSDASASFLPIIVASFTMAVFAIIGVAFGFLLRSGAGAIAATVGLLFVLPIMTNFFSFAGESWKWVTEAAAYLPASAAQSIILPSDGAIVDVPTGYLTLGCWAVGTLLAAWAVLRTRDA</sequence>
<proteinExistence type="predicted"/>
<feature type="transmembrane region" description="Helical" evidence="1">
    <location>
        <begin position="245"/>
        <end position="265"/>
    </location>
</feature>
<feature type="transmembrane region" description="Helical" evidence="1">
    <location>
        <begin position="159"/>
        <end position="183"/>
    </location>
</feature>
<gene>
    <name evidence="2" type="ORF">KZC51_15560</name>
</gene>
<organism evidence="2 3">
    <name type="scientific">Microbacterium croceum</name>
    <dbReference type="NCBI Taxonomy" id="2851645"/>
    <lineage>
        <taxon>Bacteria</taxon>
        <taxon>Bacillati</taxon>
        <taxon>Actinomycetota</taxon>
        <taxon>Actinomycetes</taxon>
        <taxon>Micrococcales</taxon>
        <taxon>Microbacteriaceae</taxon>
        <taxon>Microbacterium</taxon>
    </lineage>
</organism>
<feature type="transmembrane region" description="Helical" evidence="1">
    <location>
        <begin position="39"/>
        <end position="60"/>
    </location>
</feature>
<dbReference type="EMBL" id="JAHWXN010000002">
    <property type="protein sequence ID" value="MCK2037549.1"/>
    <property type="molecule type" value="Genomic_DNA"/>
</dbReference>
<keyword evidence="1" id="KW-0812">Transmembrane</keyword>
<keyword evidence="1" id="KW-0472">Membrane</keyword>
<evidence type="ECO:0000256" key="1">
    <source>
        <dbReference type="SAM" id="Phobius"/>
    </source>
</evidence>
<feature type="transmembrane region" description="Helical" evidence="1">
    <location>
        <begin position="117"/>
        <end position="139"/>
    </location>
</feature>
<keyword evidence="1" id="KW-1133">Transmembrane helix</keyword>